<dbReference type="Gramene" id="OBART08G04140.1">
    <property type="protein sequence ID" value="OBART08G04140.1"/>
    <property type="gene ID" value="OBART08G04140"/>
</dbReference>
<dbReference type="PaxDb" id="65489-OBART08G04140.1"/>
<dbReference type="HOGENOM" id="CLU_2444347_0_0_1"/>
<protein>
    <submittedName>
        <fullName evidence="1">Uncharacterized protein</fullName>
    </submittedName>
</protein>
<reference evidence="1" key="1">
    <citation type="journal article" date="2009" name="Rice">
        <title>De Novo Next Generation Sequencing of Plant Genomes.</title>
        <authorList>
            <person name="Rounsley S."/>
            <person name="Marri P.R."/>
            <person name="Yu Y."/>
            <person name="He R."/>
            <person name="Sisneros N."/>
            <person name="Goicoechea J.L."/>
            <person name="Lee S.J."/>
            <person name="Angelova A."/>
            <person name="Kudrna D."/>
            <person name="Luo M."/>
            <person name="Affourtit J."/>
            <person name="Desany B."/>
            <person name="Knight J."/>
            <person name="Niazi F."/>
            <person name="Egholm M."/>
            <person name="Wing R.A."/>
        </authorList>
    </citation>
    <scope>NUCLEOTIDE SEQUENCE [LARGE SCALE GENOMIC DNA]</scope>
    <source>
        <strain evidence="1">cv. IRGC 105608</strain>
    </source>
</reference>
<dbReference type="Proteomes" id="UP000026960">
    <property type="component" value="Chromosome 8"/>
</dbReference>
<proteinExistence type="predicted"/>
<reference evidence="1" key="2">
    <citation type="submission" date="2015-03" db="UniProtKB">
        <authorList>
            <consortium name="EnsemblPlants"/>
        </authorList>
    </citation>
    <scope>IDENTIFICATION</scope>
</reference>
<dbReference type="AlphaFoldDB" id="A0A0D3GWR2"/>
<accession>A0A0D3GWR2</accession>
<evidence type="ECO:0000313" key="1">
    <source>
        <dbReference type="EnsemblPlants" id="OBART08G04140.1"/>
    </source>
</evidence>
<dbReference type="EnsemblPlants" id="OBART08G04140.1">
    <property type="protein sequence ID" value="OBART08G04140.1"/>
    <property type="gene ID" value="OBART08G04140"/>
</dbReference>
<evidence type="ECO:0000313" key="2">
    <source>
        <dbReference type="Proteomes" id="UP000026960"/>
    </source>
</evidence>
<keyword evidence="2" id="KW-1185">Reference proteome</keyword>
<sequence>MGPLNSWELRAVALLALPQDPACLAPTLEQLLDITKSIQPNVGGNWIWCPPTSRRSDLVPGSSALRSRWPWKAEEAIGAELGRWRRGLAR</sequence>
<organism evidence="1">
    <name type="scientific">Oryza barthii</name>
    <dbReference type="NCBI Taxonomy" id="65489"/>
    <lineage>
        <taxon>Eukaryota</taxon>
        <taxon>Viridiplantae</taxon>
        <taxon>Streptophyta</taxon>
        <taxon>Embryophyta</taxon>
        <taxon>Tracheophyta</taxon>
        <taxon>Spermatophyta</taxon>
        <taxon>Magnoliopsida</taxon>
        <taxon>Liliopsida</taxon>
        <taxon>Poales</taxon>
        <taxon>Poaceae</taxon>
        <taxon>BOP clade</taxon>
        <taxon>Oryzoideae</taxon>
        <taxon>Oryzeae</taxon>
        <taxon>Oryzinae</taxon>
        <taxon>Oryza</taxon>
    </lineage>
</organism>
<name>A0A0D3GWR2_9ORYZ</name>